<comment type="caution">
    <text evidence="1">The sequence shown here is derived from an EMBL/GenBank/DDBJ whole genome shotgun (WGS) entry which is preliminary data.</text>
</comment>
<name>A9E8U6_9FLAO</name>
<dbReference type="HOGENOM" id="CLU_2699894_0_0_10"/>
<accession>A9E8U6</accession>
<organism evidence="1 2">
    <name type="scientific">Kordia algicida OT-1</name>
    <dbReference type="NCBI Taxonomy" id="391587"/>
    <lineage>
        <taxon>Bacteria</taxon>
        <taxon>Pseudomonadati</taxon>
        <taxon>Bacteroidota</taxon>
        <taxon>Flavobacteriia</taxon>
        <taxon>Flavobacteriales</taxon>
        <taxon>Flavobacteriaceae</taxon>
        <taxon>Kordia</taxon>
    </lineage>
</organism>
<gene>
    <name evidence="1" type="ORF">KAOT1_01275</name>
</gene>
<evidence type="ECO:0000313" key="2">
    <source>
        <dbReference type="Proteomes" id="UP000002945"/>
    </source>
</evidence>
<dbReference type="EMBL" id="ABIB01000013">
    <property type="protein sequence ID" value="EDP94815.1"/>
    <property type="molecule type" value="Genomic_DNA"/>
</dbReference>
<keyword evidence="2" id="KW-1185">Reference proteome</keyword>
<dbReference type="RefSeq" id="WP_007092831.1">
    <property type="nucleotide sequence ID" value="NZ_CP142125.1"/>
</dbReference>
<protein>
    <recommendedName>
        <fullName evidence="3">Class I lanthipeptide</fullName>
    </recommendedName>
</protein>
<evidence type="ECO:0008006" key="3">
    <source>
        <dbReference type="Google" id="ProtNLM"/>
    </source>
</evidence>
<dbReference type="Proteomes" id="UP000002945">
    <property type="component" value="Unassembled WGS sequence"/>
</dbReference>
<reference evidence="1 2" key="1">
    <citation type="journal article" date="2011" name="J. Bacteriol.">
        <title>Genome sequence of the algicidal bacterium Kordia algicida OT-1.</title>
        <authorList>
            <person name="Lee H.S."/>
            <person name="Kang S.G."/>
            <person name="Kwon K.K."/>
            <person name="Lee J.H."/>
            <person name="Kim S.J."/>
        </authorList>
    </citation>
    <scope>NUCLEOTIDE SEQUENCE [LARGE SCALE GENOMIC DNA]</scope>
    <source>
        <strain evidence="1 2">OT-1</strain>
    </source>
</reference>
<sequence>MKKKNLKSLSLNKKAISSLNGNRSKGGAIDISEVIGCITGGCDPVEITDECRATPSCTSDSPMTCFNTCILCW</sequence>
<dbReference type="AlphaFoldDB" id="A9E8U6"/>
<evidence type="ECO:0000313" key="1">
    <source>
        <dbReference type="EMBL" id="EDP94815.1"/>
    </source>
</evidence>
<proteinExistence type="predicted"/>